<evidence type="ECO:0000256" key="4">
    <source>
        <dbReference type="RuleBase" id="RU362068"/>
    </source>
</evidence>
<accession>W5Y0M7</accession>
<dbReference type="InterPro" id="IPR051402">
    <property type="entry name" value="KPR-Related"/>
</dbReference>
<feature type="domain" description="Ketopantoate reductase N-terminal" evidence="5">
    <location>
        <begin position="3"/>
        <end position="146"/>
    </location>
</feature>
<evidence type="ECO:0000313" key="7">
    <source>
        <dbReference type="EMBL" id="AHI22420.1"/>
    </source>
</evidence>
<evidence type="ECO:0000256" key="1">
    <source>
        <dbReference type="ARBA" id="ARBA00007870"/>
    </source>
</evidence>
<dbReference type="NCBIfam" id="NF005091">
    <property type="entry name" value="PRK06522.2-2"/>
    <property type="match status" value="1"/>
</dbReference>
<dbReference type="GO" id="GO:0005737">
    <property type="term" value="C:cytoplasm"/>
    <property type="evidence" value="ECO:0007669"/>
    <property type="project" value="TreeGrafter"/>
</dbReference>
<dbReference type="Pfam" id="PF02558">
    <property type="entry name" value="ApbA"/>
    <property type="match status" value="1"/>
</dbReference>
<organism evidence="7 8">
    <name type="scientific">Corynebacterium vitaeruminis DSM 20294</name>
    <dbReference type="NCBI Taxonomy" id="1224164"/>
    <lineage>
        <taxon>Bacteria</taxon>
        <taxon>Bacillati</taxon>
        <taxon>Actinomycetota</taxon>
        <taxon>Actinomycetes</taxon>
        <taxon>Mycobacteriales</taxon>
        <taxon>Corynebacteriaceae</taxon>
        <taxon>Corynebacterium</taxon>
    </lineage>
</organism>
<dbReference type="eggNOG" id="COG1893">
    <property type="taxonomic scope" value="Bacteria"/>
</dbReference>
<dbReference type="InterPro" id="IPR013752">
    <property type="entry name" value="KPA_reductase"/>
</dbReference>
<dbReference type="RefSeq" id="WP_025252455.1">
    <property type="nucleotide sequence ID" value="NZ_CP004353.1"/>
</dbReference>
<dbReference type="InterPro" id="IPR008927">
    <property type="entry name" value="6-PGluconate_DH-like_C_sf"/>
</dbReference>
<dbReference type="UniPathway" id="UPA00028">
    <property type="reaction ID" value="UER00004"/>
</dbReference>
<keyword evidence="8" id="KW-1185">Reference proteome</keyword>
<dbReference type="Proteomes" id="UP000019222">
    <property type="component" value="Chromosome"/>
</dbReference>
<dbReference type="Pfam" id="PF08546">
    <property type="entry name" value="ApbA_C"/>
    <property type="match status" value="1"/>
</dbReference>
<dbReference type="PANTHER" id="PTHR21708:SF26">
    <property type="entry name" value="2-DEHYDROPANTOATE 2-REDUCTASE"/>
    <property type="match status" value="1"/>
</dbReference>
<dbReference type="PATRIC" id="fig|1224164.3.peg.1029"/>
<name>W5Y0M7_9CORY</name>
<dbReference type="SUPFAM" id="SSF48179">
    <property type="entry name" value="6-phosphogluconate dehydrogenase C-terminal domain-like"/>
    <property type="match status" value="1"/>
</dbReference>
<evidence type="ECO:0000259" key="6">
    <source>
        <dbReference type="Pfam" id="PF08546"/>
    </source>
</evidence>
<comment type="catalytic activity">
    <reaction evidence="4">
        <text>(R)-pantoate + NADP(+) = 2-dehydropantoate + NADPH + H(+)</text>
        <dbReference type="Rhea" id="RHEA:16233"/>
        <dbReference type="ChEBI" id="CHEBI:11561"/>
        <dbReference type="ChEBI" id="CHEBI:15378"/>
        <dbReference type="ChEBI" id="CHEBI:15980"/>
        <dbReference type="ChEBI" id="CHEBI:57783"/>
        <dbReference type="ChEBI" id="CHEBI:58349"/>
        <dbReference type="EC" id="1.1.1.169"/>
    </reaction>
</comment>
<dbReference type="HOGENOM" id="CLU_031468_6_1_11"/>
<proteinExistence type="inferred from homology"/>
<keyword evidence="2 4" id="KW-0521">NADP</keyword>
<evidence type="ECO:0000256" key="3">
    <source>
        <dbReference type="ARBA" id="ARBA00023002"/>
    </source>
</evidence>
<reference evidence="7 8" key="1">
    <citation type="submission" date="2013-02" db="EMBL/GenBank/DDBJ databases">
        <title>The complete genome sequence of Corynebacterium vitaeruminis DSM 20294.</title>
        <authorList>
            <person name="Ruckert C."/>
            <person name="Albersmeier A."/>
            <person name="Kalinowski J."/>
        </authorList>
    </citation>
    <scope>NUCLEOTIDE SEQUENCE [LARGE SCALE GENOMIC DNA]</scope>
    <source>
        <strain evidence="8">ATCC 10234</strain>
    </source>
</reference>
<keyword evidence="4" id="KW-0566">Pantothenate biosynthesis</keyword>
<dbReference type="InterPro" id="IPR013328">
    <property type="entry name" value="6PGD_dom2"/>
</dbReference>
<comment type="function">
    <text evidence="4">Catalyzes the NADPH-dependent reduction of ketopantoate into pantoic acid.</text>
</comment>
<comment type="similarity">
    <text evidence="1 4">Belongs to the ketopantoate reductase family.</text>
</comment>
<dbReference type="NCBIfam" id="TIGR00745">
    <property type="entry name" value="apbA_panE"/>
    <property type="match status" value="1"/>
</dbReference>
<dbReference type="GO" id="GO:0008677">
    <property type="term" value="F:2-dehydropantoate 2-reductase activity"/>
    <property type="evidence" value="ECO:0007669"/>
    <property type="project" value="UniProtKB-EC"/>
</dbReference>
<evidence type="ECO:0000259" key="5">
    <source>
        <dbReference type="Pfam" id="PF02558"/>
    </source>
</evidence>
<keyword evidence="3 4" id="KW-0560">Oxidoreductase</keyword>
<protein>
    <recommendedName>
        <fullName evidence="4">2-dehydropantoate 2-reductase</fullName>
        <ecNumber evidence="4">1.1.1.169</ecNumber>
    </recommendedName>
    <alternativeName>
        <fullName evidence="4">Ketopantoate reductase</fullName>
    </alternativeName>
</protein>
<dbReference type="InterPro" id="IPR013332">
    <property type="entry name" value="KPR_N"/>
</dbReference>
<gene>
    <name evidence="7" type="ORF">B843_05155</name>
</gene>
<dbReference type="EMBL" id="CP004353">
    <property type="protein sequence ID" value="AHI22420.1"/>
    <property type="molecule type" value="Genomic_DNA"/>
</dbReference>
<dbReference type="Gene3D" id="1.10.1040.10">
    <property type="entry name" value="N-(1-d-carboxylethyl)-l-norvaline Dehydrogenase, domain 2"/>
    <property type="match status" value="1"/>
</dbReference>
<dbReference type="InterPro" id="IPR003710">
    <property type="entry name" value="ApbA"/>
</dbReference>
<dbReference type="KEGG" id="cvt:B843_05155"/>
<comment type="pathway">
    <text evidence="4">Cofactor biosynthesis; (R)-pantothenate biosynthesis; (R)-pantoate from 3-methyl-2-oxobutanoate: step 2/2.</text>
</comment>
<dbReference type="SUPFAM" id="SSF51735">
    <property type="entry name" value="NAD(P)-binding Rossmann-fold domains"/>
    <property type="match status" value="1"/>
</dbReference>
<dbReference type="EC" id="1.1.1.169" evidence="4"/>
<dbReference type="Gene3D" id="3.40.50.720">
    <property type="entry name" value="NAD(P)-binding Rossmann-like Domain"/>
    <property type="match status" value="1"/>
</dbReference>
<dbReference type="STRING" id="1224164.B843_05155"/>
<sequence length="295" mass="31066">MHIVIIGAGAVGGYFGALLQESGTQVTLVARGETLAVLRERGLTINSPEGTRTLPVDVVESLDEVPAADAVFLATKTIDGPNLPERLPEGAVLVTTQNSVEMPAIAIEKYGPDRVVPGVVRSFLIHTGPAEATFLGGVLSFTFGSVDPATCDVVEKLRAALGAAGIEPFVLDDILVDVWAKAMFVTTFGALGALVDKPMQDVRTTYRRDLTALMREVEAAGRANGINLPEDIVERSLDFADAQPAAATSSMQRDLADGLPNELDAQVGAVMRMAERGGVAVPLHTLVFDCLSTRG</sequence>
<evidence type="ECO:0000313" key="8">
    <source>
        <dbReference type="Proteomes" id="UP000019222"/>
    </source>
</evidence>
<feature type="domain" description="Ketopantoate reductase C-terminal" evidence="6">
    <location>
        <begin position="173"/>
        <end position="292"/>
    </location>
</feature>
<dbReference type="GO" id="GO:0015940">
    <property type="term" value="P:pantothenate biosynthetic process"/>
    <property type="evidence" value="ECO:0007669"/>
    <property type="project" value="UniProtKB-UniPathway"/>
</dbReference>
<dbReference type="PANTHER" id="PTHR21708">
    <property type="entry name" value="PROBABLE 2-DEHYDROPANTOATE 2-REDUCTASE"/>
    <property type="match status" value="1"/>
</dbReference>
<dbReference type="InterPro" id="IPR036291">
    <property type="entry name" value="NAD(P)-bd_dom_sf"/>
</dbReference>
<evidence type="ECO:0000256" key="2">
    <source>
        <dbReference type="ARBA" id="ARBA00022857"/>
    </source>
</evidence>
<dbReference type="AlphaFoldDB" id="W5Y0M7"/>